<evidence type="ECO:0000256" key="2">
    <source>
        <dbReference type="ARBA" id="ARBA00022729"/>
    </source>
</evidence>
<dbReference type="Pfam" id="PF00561">
    <property type="entry name" value="Abhydrolase_1"/>
    <property type="match status" value="1"/>
</dbReference>
<dbReference type="InterPro" id="IPR000073">
    <property type="entry name" value="AB_hydrolase_1"/>
</dbReference>
<dbReference type="AlphaFoldDB" id="A0A4U6QNS4"/>
<dbReference type="Proteomes" id="UP000306985">
    <property type="component" value="Unassembled WGS sequence"/>
</dbReference>
<dbReference type="PANTHER" id="PTHR43248">
    <property type="entry name" value="2-SUCCINYL-6-HYDROXY-2,4-CYCLOHEXADIENE-1-CARBOXYLATE SYNTHASE"/>
    <property type="match status" value="1"/>
</dbReference>
<dbReference type="InterPro" id="IPR051601">
    <property type="entry name" value="Serine_prot/Carboxylest_S33"/>
</dbReference>
<evidence type="ECO:0000313" key="5">
    <source>
        <dbReference type="EMBL" id="TKV62069.1"/>
    </source>
</evidence>
<dbReference type="EMBL" id="SZZH01000001">
    <property type="protein sequence ID" value="TKV62069.1"/>
    <property type="molecule type" value="Genomic_DNA"/>
</dbReference>
<protein>
    <submittedName>
        <fullName evidence="5">Alpha/beta hydrolase</fullName>
    </submittedName>
</protein>
<dbReference type="Gene3D" id="3.40.50.1820">
    <property type="entry name" value="alpha/beta hydrolase"/>
    <property type="match status" value="1"/>
</dbReference>
<name>A0A4U6QNS4_9ACTN</name>
<dbReference type="OrthoDB" id="3252468at2"/>
<evidence type="ECO:0000259" key="4">
    <source>
        <dbReference type="Pfam" id="PF00561"/>
    </source>
</evidence>
<sequence length="491" mass="51111">MPAGLEQLYGQQLQWGSCSDFATTDQQSRYYRSGALQCARLTVPLSYDEPAGPTITLAVVRAPATDSTARIGSLMFNPGGPGASGVDIVAQLVAFGVTSVKDLNRSFDLVGFDPRGVGASDPAIRCRTDAERDADRATTLRSRTPEEIAAANAFAQEFAQGCASLSSSGSVTGDQFLPEVGTVNVARDLDVLRAAVGDQRLNYVGFSYGTAIGTQYAAQFPANVRAMILDGAVDPNADAVGDSLGQAEGFQKAFDAFATWCAQRPDCVLGSDPAQSTAVFQQLVRPLLDTPAKLSDGRVLTFDDATTGVAAALYSEALWPSLASALLDLSRGKGDALMALADSYDGRDASGKYVGTLDAFAVIRCADSGDTADSFDEADAQKIAAAAPFFDSGDPVVVGDDPCKYLPPSESKLAPLGDLTGLPTTVVISTTGDPATPYESGVDLAKALDSRLVTVNGNSHTAFLNTGNSCVDQLGTRYLVSLQLPGPDTTC</sequence>
<gene>
    <name evidence="5" type="ORF">FDO65_01600</name>
</gene>
<dbReference type="SUPFAM" id="SSF53474">
    <property type="entry name" value="alpha/beta-Hydrolases"/>
    <property type="match status" value="1"/>
</dbReference>
<feature type="domain" description="AB hydrolase-1" evidence="4">
    <location>
        <begin position="74"/>
        <end position="464"/>
    </location>
</feature>
<accession>A0A4U6QNS4</accession>
<evidence type="ECO:0000256" key="3">
    <source>
        <dbReference type="ARBA" id="ARBA00022801"/>
    </source>
</evidence>
<comment type="caution">
    <text evidence="5">The sequence shown here is derived from an EMBL/GenBank/DDBJ whole genome shotgun (WGS) entry which is preliminary data.</text>
</comment>
<evidence type="ECO:0000256" key="1">
    <source>
        <dbReference type="ARBA" id="ARBA00010088"/>
    </source>
</evidence>
<organism evidence="5 6">
    <name type="scientific">Nakamurella flava</name>
    <dbReference type="NCBI Taxonomy" id="2576308"/>
    <lineage>
        <taxon>Bacteria</taxon>
        <taxon>Bacillati</taxon>
        <taxon>Actinomycetota</taxon>
        <taxon>Actinomycetes</taxon>
        <taxon>Nakamurellales</taxon>
        <taxon>Nakamurellaceae</taxon>
        <taxon>Nakamurella</taxon>
    </lineage>
</organism>
<evidence type="ECO:0000313" key="6">
    <source>
        <dbReference type="Proteomes" id="UP000306985"/>
    </source>
</evidence>
<keyword evidence="6" id="KW-1185">Reference proteome</keyword>
<comment type="similarity">
    <text evidence="1">Belongs to the peptidase S33 family.</text>
</comment>
<keyword evidence="3 5" id="KW-0378">Hydrolase</keyword>
<dbReference type="PANTHER" id="PTHR43248:SF29">
    <property type="entry name" value="TRIPEPTIDYL AMINOPEPTIDASE"/>
    <property type="match status" value="1"/>
</dbReference>
<dbReference type="GO" id="GO:0016787">
    <property type="term" value="F:hydrolase activity"/>
    <property type="evidence" value="ECO:0007669"/>
    <property type="project" value="UniProtKB-KW"/>
</dbReference>
<reference evidence="5 6" key="1">
    <citation type="submission" date="2019-05" db="EMBL/GenBank/DDBJ databases">
        <title>Nakamurella sp. N5BH11, whole genome shotgun sequence.</title>
        <authorList>
            <person name="Tuo L."/>
        </authorList>
    </citation>
    <scope>NUCLEOTIDE SEQUENCE [LARGE SCALE GENOMIC DNA]</scope>
    <source>
        <strain evidence="5 6">N5BH11</strain>
    </source>
</reference>
<proteinExistence type="inferred from homology"/>
<keyword evidence="2" id="KW-0732">Signal</keyword>
<dbReference type="InterPro" id="IPR029058">
    <property type="entry name" value="AB_hydrolase_fold"/>
</dbReference>